<evidence type="ECO:0000256" key="3">
    <source>
        <dbReference type="ARBA" id="ARBA00023125"/>
    </source>
</evidence>
<dbReference type="GeneTree" id="ENSGT00940000162099"/>
<dbReference type="CDD" id="cd22004">
    <property type="entry name" value="HMG-box_SOX"/>
    <property type="match status" value="1"/>
</dbReference>
<comment type="subcellular location">
    <subcellularLocation>
        <location evidence="1">Nucleus</location>
    </subcellularLocation>
</comment>
<name>A0A803JQM1_XENTR</name>
<evidence type="ECO:0000259" key="7">
    <source>
        <dbReference type="PROSITE" id="PS50118"/>
    </source>
</evidence>
<dbReference type="InParanoid" id="A0A803JQM1"/>
<feature type="domain" description="HMG box" evidence="7">
    <location>
        <begin position="22"/>
        <end position="90"/>
    </location>
</feature>
<dbReference type="Pfam" id="PF00505">
    <property type="entry name" value="HMG_box"/>
    <property type="match status" value="1"/>
</dbReference>
<protein>
    <submittedName>
        <fullName evidence="8">SRY-box 15</fullName>
    </submittedName>
</protein>
<evidence type="ECO:0000256" key="1">
    <source>
        <dbReference type="ARBA" id="ARBA00004123"/>
    </source>
</evidence>
<gene>
    <name evidence="8" type="primary">sox15</name>
</gene>
<feature type="compositionally biased region" description="Pro residues" evidence="6">
    <location>
        <begin position="1"/>
        <end position="18"/>
    </location>
</feature>
<dbReference type="FunFam" id="1.10.30.10:FF:000002">
    <property type="entry name" value="transcription factor Sox-2"/>
    <property type="match status" value="1"/>
</dbReference>
<dbReference type="Ensembl" id="ENSXETT00000112805">
    <property type="protein sequence ID" value="ENSXETP00000110310"/>
    <property type="gene ID" value="ENSXETG00000049010"/>
</dbReference>
<dbReference type="PANTHER" id="PTHR10270:SF45">
    <property type="entry name" value="PROTEIN SOX-15"/>
    <property type="match status" value="1"/>
</dbReference>
<keyword evidence="2" id="KW-0217">Developmental protein</keyword>
<dbReference type="PROSITE" id="PS50118">
    <property type="entry name" value="HMG_BOX_2"/>
    <property type="match status" value="1"/>
</dbReference>
<feature type="region of interest" description="Disordered" evidence="6">
    <location>
        <begin position="74"/>
        <end position="140"/>
    </location>
</feature>
<dbReference type="GO" id="GO:0003677">
    <property type="term" value="F:DNA binding"/>
    <property type="evidence" value="ECO:0007669"/>
    <property type="project" value="UniProtKB-UniRule"/>
</dbReference>
<dbReference type="SMART" id="SM00398">
    <property type="entry name" value="HMG"/>
    <property type="match status" value="1"/>
</dbReference>
<evidence type="ECO:0000256" key="6">
    <source>
        <dbReference type="SAM" id="MobiDB-lite"/>
    </source>
</evidence>
<dbReference type="Gene3D" id="1.10.30.10">
    <property type="entry name" value="High mobility group box domain"/>
    <property type="match status" value="1"/>
</dbReference>
<organism evidence="8">
    <name type="scientific">Xenopus tropicalis</name>
    <name type="common">Western clawed frog</name>
    <name type="synonym">Silurana tropicalis</name>
    <dbReference type="NCBI Taxonomy" id="8364"/>
    <lineage>
        <taxon>Eukaryota</taxon>
        <taxon>Metazoa</taxon>
        <taxon>Chordata</taxon>
        <taxon>Craniata</taxon>
        <taxon>Vertebrata</taxon>
        <taxon>Euteleostomi</taxon>
        <taxon>Amphibia</taxon>
        <taxon>Batrachia</taxon>
        <taxon>Anura</taxon>
        <taxon>Pipoidea</taxon>
        <taxon>Pipidae</taxon>
        <taxon>Xenopodinae</taxon>
        <taxon>Xenopus</taxon>
        <taxon>Silurana</taxon>
    </lineage>
</organism>
<dbReference type="InterPro" id="IPR009071">
    <property type="entry name" value="HMG_box_dom"/>
</dbReference>
<dbReference type="GO" id="GO:0005634">
    <property type="term" value="C:nucleus"/>
    <property type="evidence" value="ECO:0007669"/>
    <property type="project" value="UniProtKB-SubCell"/>
</dbReference>
<feature type="DNA-binding region" description="HMG box" evidence="5">
    <location>
        <begin position="22"/>
        <end position="90"/>
    </location>
</feature>
<keyword evidence="4 5" id="KW-0539">Nucleus</keyword>
<feature type="compositionally biased region" description="Pro residues" evidence="6">
    <location>
        <begin position="110"/>
        <end position="133"/>
    </location>
</feature>
<sequence>MHPPQHSAPPAPPAPPNESPLVKRPMNAFMVWSSGERKRMSARHPKMHNSEISRRLGEIWRGLGEDERRPFREEAKRLRAQHAIDYPGYKYAPRKKRKERGEPPKVAPQAPLPCPPGSPPPRDPQLHPPPPPTHYNGFQDGYGYLPYPCPPRPEPFLPSVSDVSALYGFGLYDYGEHRGAPQQVQYQTLEVDGTSFTDL</sequence>
<evidence type="ECO:0000256" key="2">
    <source>
        <dbReference type="ARBA" id="ARBA00022473"/>
    </source>
</evidence>
<dbReference type="InterPro" id="IPR036910">
    <property type="entry name" value="HMG_box_dom_sf"/>
</dbReference>
<evidence type="ECO:0000256" key="4">
    <source>
        <dbReference type="ARBA" id="ARBA00023242"/>
    </source>
</evidence>
<dbReference type="InterPro" id="IPR050140">
    <property type="entry name" value="SRY-related_HMG-box_TF-like"/>
</dbReference>
<dbReference type="AlphaFoldDB" id="A0A803JQM1"/>
<feature type="region of interest" description="Disordered" evidence="6">
    <location>
        <begin position="1"/>
        <end position="23"/>
    </location>
</feature>
<reference evidence="8" key="1">
    <citation type="journal article" date="2010" name="Science">
        <title>The genome of the Western clawed frog Xenopus tropicalis.</title>
        <authorList>
            <person name="Hellsten U."/>
            <person name="Harland R.M."/>
            <person name="Gilchrist M.J."/>
            <person name="Hendrix D."/>
            <person name="Jurka J."/>
            <person name="Kapitonov V."/>
            <person name="Ovcharenko I."/>
            <person name="Putnam N.H."/>
            <person name="Shu S."/>
            <person name="Taher L."/>
            <person name="Blitz I.L."/>
            <person name="Blumberg B."/>
            <person name="Dichmann D.S."/>
            <person name="Dubchak I."/>
            <person name="Amaya E."/>
            <person name="Detter J.C."/>
            <person name="Fletcher R."/>
            <person name="Gerhard D.S."/>
            <person name="Goodstein D."/>
            <person name="Graves T."/>
            <person name="Grigoriev I.V."/>
            <person name="Grimwood J."/>
            <person name="Kawashima T."/>
            <person name="Lindquist E."/>
            <person name="Lucas S.M."/>
            <person name="Mead P.E."/>
            <person name="Mitros T."/>
            <person name="Ogino H."/>
            <person name="Ohta Y."/>
            <person name="Poliakov A.V."/>
            <person name="Pollet N."/>
            <person name="Robert J."/>
            <person name="Salamov A."/>
            <person name="Sater A.K."/>
            <person name="Schmutz J."/>
            <person name="Terry A."/>
            <person name="Vize P.D."/>
            <person name="Warren W.C."/>
            <person name="Wells D."/>
            <person name="Wills A."/>
            <person name="Wilson R.K."/>
            <person name="Zimmerman L.B."/>
            <person name="Zorn A.M."/>
            <person name="Grainger R."/>
            <person name="Grammer T."/>
            <person name="Khokha M.K."/>
            <person name="Richardson P.M."/>
            <person name="Rokhsar D.S."/>
        </authorList>
    </citation>
    <scope>NUCLEOTIDE SEQUENCE [LARGE SCALE GENOMIC DNA]</scope>
    <source>
        <strain evidence="8">Nigerian</strain>
    </source>
</reference>
<dbReference type="SUPFAM" id="SSF47095">
    <property type="entry name" value="HMG-box"/>
    <property type="match status" value="1"/>
</dbReference>
<reference evidence="8" key="2">
    <citation type="submission" date="2021-03" db="UniProtKB">
        <authorList>
            <consortium name="Ensembl"/>
        </authorList>
    </citation>
    <scope>IDENTIFICATION</scope>
</reference>
<keyword evidence="3 5" id="KW-0238">DNA-binding</keyword>
<evidence type="ECO:0000313" key="8">
    <source>
        <dbReference type="Ensembl" id="ENSXETP00000110310"/>
    </source>
</evidence>
<dbReference type="FunCoup" id="A0A803JQM1">
    <property type="interactions" value="226"/>
</dbReference>
<dbReference type="PANTHER" id="PTHR10270">
    <property type="entry name" value="SOX TRANSCRIPTION FACTOR"/>
    <property type="match status" value="1"/>
</dbReference>
<accession>A0A803JQM1</accession>
<evidence type="ECO:0000256" key="5">
    <source>
        <dbReference type="PROSITE-ProRule" id="PRU00267"/>
    </source>
</evidence>
<proteinExistence type="predicted"/>